<evidence type="ECO:0000256" key="1">
    <source>
        <dbReference type="SAM" id="MobiDB-lite"/>
    </source>
</evidence>
<feature type="compositionally biased region" description="Basic residues" evidence="1">
    <location>
        <begin position="1"/>
        <end position="10"/>
    </location>
</feature>
<name>A0A6G9YC28_9NOCA</name>
<dbReference type="EMBL" id="CP046172">
    <property type="protein sequence ID" value="QIS10627.1"/>
    <property type="molecule type" value="Genomic_DNA"/>
</dbReference>
<reference evidence="2 3" key="1">
    <citation type="journal article" date="2019" name="ACS Chem. Biol.">
        <title>Identification and Mobilization of a Cryptic Antibiotic Biosynthesis Gene Locus from a Human-Pathogenic Nocardia Isolate.</title>
        <authorList>
            <person name="Herisse M."/>
            <person name="Ishida K."/>
            <person name="Porter J.L."/>
            <person name="Howden B."/>
            <person name="Hertweck C."/>
            <person name="Stinear T.P."/>
            <person name="Pidot S.J."/>
        </authorList>
    </citation>
    <scope>NUCLEOTIDE SEQUENCE [LARGE SCALE GENOMIC DNA]</scope>
    <source>
        <strain evidence="2 3">AUSMDU00012717</strain>
    </source>
</reference>
<dbReference type="AlphaFoldDB" id="A0A6G9YC28"/>
<organism evidence="2 3">
    <name type="scientific">Nocardia arthritidis</name>
    <dbReference type="NCBI Taxonomy" id="228602"/>
    <lineage>
        <taxon>Bacteria</taxon>
        <taxon>Bacillati</taxon>
        <taxon>Actinomycetota</taxon>
        <taxon>Actinomycetes</taxon>
        <taxon>Mycobacteriales</taxon>
        <taxon>Nocardiaceae</taxon>
        <taxon>Nocardia</taxon>
    </lineage>
</organism>
<sequence>MWKNPFRRHTPQPVRVPDIEYEPEPAATETDEQRWFGPVMNRDELRDMLTRLPDTALEDAPDQGWSFDAARIRYTLAQNLQVLDTDEAARARVVVDWIDRDARQNTHFDADPWSLVTDADAYRQWHDRAQETELFIDWRDYLETSRTYEIRPDDPTANRFWMQEGQ</sequence>
<dbReference type="RefSeq" id="WP_167473572.1">
    <property type="nucleotide sequence ID" value="NZ_CP046172.1"/>
</dbReference>
<evidence type="ECO:0000313" key="3">
    <source>
        <dbReference type="Proteomes" id="UP000503540"/>
    </source>
</evidence>
<dbReference type="Proteomes" id="UP000503540">
    <property type="component" value="Chromosome"/>
</dbReference>
<feature type="region of interest" description="Disordered" evidence="1">
    <location>
        <begin position="1"/>
        <end position="30"/>
    </location>
</feature>
<accession>A0A6G9YC28</accession>
<keyword evidence="3" id="KW-1185">Reference proteome</keyword>
<gene>
    <name evidence="2" type="ORF">F5544_13695</name>
</gene>
<evidence type="ECO:0000313" key="2">
    <source>
        <dbReference type="EMBL" id="QIS10627.1"/>
    </source>
</evidence>
<proteinExistence type="predicted"/>
<protein>
    <submittedName>
        <fullName evidence="2">Uncharacterized protein</fullName>
    </submittedName>
</protein>
<dbReference type="KEGG" id="nah:F5544_13695"/>